<reference evidence="2 3" key="1">
    <citation type="journal article" date="2019" name="Int. J. Syst. Evol. Microbiol.">
        <title>Streptomyces cyaneochromogenes sp. nov., a blue pigment-producing actinomycete from manganese-contaminated soil.</title>
        <authorList>
            <person name="Tang X."/>
            <person name="Zhao J."/>
            <person name="Li K."/>
            <person name="Chen Z."/>
            <person name="Sun Y."/>
            <person name="Gao J."/>
        </authorList>
    </citation>
    <scope>NUCLEOTIDE SEQUENCE [LARGE SCALE GENOMIC DNA]</scope>
    <source>
        <strain evidence="2 3">MK-45</strain>
    </source>
</reference>
<dbReference type="AlphaFoldDB" id="A0A3Q9EU88"/>
<dbReference type="EMBL" id="CP034539">
    <property type="protein sequence ID" value="AZQ35916.1"/>
    <property type="molecule type" value="Genomic_DNA"/>
</dbReference>
<accession>A0A3Q9EU88</accession>
<evidence type="ECO:0000256" key="1">
    <source>
        <dbReference type="SAM" id="Phobius"/>
    </source>
</evidence>
<organism evidence="2 3">
    <name type="scientific">Streptomyces cyaneochromogenes</name>
    <dbReference type="NCBI Taxonomy" id="2496836"/>
    <lineage>
        <taxon>Bacteria</taxon>
        <taxon>Bacillati</taxon>
        <taxon>Actinomycetota</taxon>
        <taxon>Actinomycetes</taxon>
        <taxon>Kitasatosporales</taxon>
        <taxon>Streptomycetaceae</taxon>
        <taxon>Streptomyces</taxon>
    </lineage>
</organism>
<keyword evidence="1" id="KW-0472">Membrane</keyword>
<evidence type="ECO:0008006" key="4">
    <source>
        <dbReference type="Google" id="ProtNLM"/>
    </source>
</evidence>
<protein>
    <recommendedName>
        <fullName evidence="4">Integral membrane plasmid transfer protein</fullName>
    </recommendedName>
</protein>
<dbReference type="KEGG" id="scya:EJ357_22545"/>
<keyword evidence="3" id="KW-1185">Reference proteome</keyword>
<keyword evidence="1" id="KW-1133">Transmembrane helix</keyword>
<dbReference type="RefSeq" id="WP_126393383.1">
    <property type="nucleotide sequence ID" value="NZ_CP034539.1"/>
</dbReference>
<sequence>MSAGDEMSELVKNQLEIVRARRASLEGRAVAVISSAGVLVTLQLALVTAFSGGQDLSVSSRVLVGISSTFLALSCLGAILVNLPRRSHDLDPDSIERAIDFDHWSAPSYQASRVIVRARLNVLRSEDNAAQRQALCLMAAFACEMLGVGTASSAVVTQIFT</sequence>
<gene>
    <name evidence="2" type="ORF">EJ357_22545</name>
</gene>
<evidence type="ECO:0000313" key="3">
    <source>
        <dbReference type="Proteomes" id="UP000280298"/>
    </source>
</evidence>
<name>A0A3Q9EU88_9ACTN</name>
<proteinExistence type="predicted"/>
<evidence type="ECO:0000313" key="2">
    <source>
        <dbReference type="EMBL" id="AZQ35916.1"/>
    </source>
</evidence>
<feature type="transmembrane region" description="Helical" evidence="1">
    <location>
        <begin position="62"/>
        <end position="83"/>
    </location>
</feature>
<feature type="transmembrane region" description="Helical" evidence="1">
    <location>
        <begin position="29"/>
        <end position="50"/>
    </location>
</feature>
<dbReference type="Proteomes" id="UP000280298">
    <property type="component" value="Chromosome"/>
</dbReference>
<keyword evidence="1" id="KW-0812">Transmembrane</keyword>